<keyword evidence="5" id="KW-0997">Cell inner membrane</keyword>
<feature type="coiled-coil region" evidence="12">
    <location>
        <begin position="259"/>
        <end position="286"/>
    </location>
</feature>
<dbReference type="SUPFAM" id="SSF58104">
    <property type="entry name" value="Methyl-accepting chemotaxis protein (MCP) signaling domain"/>
    <property type="match status" value="1"/>
</dbReference>
<evidence type="ECO:0000256" key="1">
    <source>
        <dbReference type="ARBA" id="ARBA00004429"/>
    </source>
</evidence>
<keyword evidence="8 13" id="KW-0472">Membrane</keyword>
<dbReference type="FunFam" id="1.10.287.950:FF:000001">
    <property type="entry name" value="Methyl-accepting chemotaxis sensory transducer"/>
    <property type="match status" value="1"/>
</dbReference>
<protein>
    <submittedName>
        <fullName evidence="17">Methyl-accepting chemotaxis protein</fullName>
    </submittedName>
</protein>
<evidence type="ECO:0000259" key="14">
    <source>
        <dbReference type="PROSITE" id="PS50111"/>
    </source>
</evidence>
<evidence type="ECO:0000256" key="13">
    <source>
        <dbReference type="SAM" id="Phobius"/>
    </source>
</evidence>
<gene>
    <name evidence="17" type="ORF">HHL15_19895</name>
</gene>
<evidence type="ECO:0000256" key="10">
    <source>
        <dbReference type="ARBA" id="ARBA00029447"/>
    </source>
</evidence>
<feature type="transmembrane region" description="Helical" evidence="13">
    <location>
        <begin position="157"/>
        <end position="180"/>
    </location>
</feature>
<keyword evidence="6 13" id="KW-0812">Transmembrane</keyword>
<dbReference type="NCBIfam" id="TIGR00229">
    <property type="entry name" value="sensory_box"/>
    <property type="match status" value="1"/>
</dbReference>
<feature type="domain" description="Methyl-accepting transducer" evidence="14">
    <location>
        <begin position="265"/>
        <end position="501"/>
    </location>
</feature>
<dbReference type="InterPro" id="IPR004089">
    <property type="entry name" value="MCPsignal_dom"/>
</dbReference>
<dbReference type="Pfam" id="PF08447">
    <property type="entry name" value="PAS_3"/>
    <property type="match status" value="1"/>
</dbReference>
<dbReference type="FunFam" id="3.30.450.20:FF:000046">
    <property type="entry name" value="Aerotaxis sensor receptor"/>
    <property type="match status" value="1"/>
</dbReference>
<name>A0A848G722_9RHOO</name>
<keyword evidence="9 11" id="KW-0807">Transducer</keyword>
<feature type="transmembrane region" description="Helical" evidence="13">
    <location>
        <begin position="186"/>
        <end position="208"/>
    </location>
</feature>
<evidence type="ECO:0000256" key="12">
    <source>
        <dbReference type="SAM" id="Coils"/>
    </source>
</evidence>
<evidence type="ECO:0000256" key="2">
    <source>
        <dbReference type="ARBA" id="ARBA00022475"/>
    </source>
</evidence>
<dbReference type="AlphaFoldDB" id="A0A848G722"/>
<dbReference type="InterPro" id="IPR004090">
    <property type="entry name" value="Chemotax_Me-accpt_rcpt"/>
</dbReference>
<dbReference type="Pfam" id="PF00015">
    <property type="entry name" value="MCPsignal"/>
    <property type="match status" value="1"/>
</dbReference>
<dbReference type="EMBL" id="JABBGA010000021">
    <property type="protein sequence ID" value="NML28027.1"/>
    <property type="molecule type" value="Genomic_DNA"/>
</dbReference>
<evidence type="ECO:0000256" key="6">
    <source>
        <dbReference type="ARBA" id="ARBA00022692"/>
    </source>
</evidence>
<keyword evidence="3" id="KW-0488">Methylation</keyword>
<dbReference type="Gene3D" id="3.30.450.20">
    <property type="entry name" value="PAS domain"/>
    <property type="match status" value="1"/>
</dbReference>
<evidence type="ECO:0000256" key="11">
    <source>
        <dbReference type="PROSITE-ProRule" id="PRU00284"/>
    </source>
</evidence>
<dbReference type="SUPFAM" id="SSF55785">
    <property type="entry name" value="PYP-like sensor domain (PAS domain)"/>
    <property type="match status" value="1"/>
</dbReference>
<comment type="caution">
    <text evidence="17">The sequence shown here is derived from an EMBL/GenBank/DDBJ whole genome shotgun (WGS) entry which is preliminary data.</text>
</comment>
<evidence type="ECO:0000313" key="18">
    <source>
        <dbReference type="Proteomes" id="UP000580043"/>
    </source>
</evidence>
<feature type="domain" description="PAS" evidence="15">
    <location>
        <begin position="25"/>
        <end position="60"/>
    </location>
</feature>
<comment type="subcellular location">
    <subcellularLocation>
        <location evidence="1">Cell inner membrane</location>
        <topology evidence="1">Multi-pass membrane protein</topology>
    </subcellularLocation>
</comment>
<reference evidence="17 18" key="1">
    <citation type="submission" date="2020-04" db="EMBL/GenBank/DDBJ databases">
        <title>Zoogloea sp. G-4-1-14 isolated from soil.</title>
        <authorList>
            <person name="Dahal R.H."/>
        </authorList>
    </citation>
    <scope>NUCLEOTIDE SEQUENCE [LARGE SCALE GENOMIC DNA]</scope>
    <source>
        <strain evidence="17 18">G-4-1-14</strain>
    </source>
</reference>
<dbReference type="GO" id="GO:0005886">
    <property type="term" value="C:plasma membrane"/>
    <property type="evidence" value="ECO:0007669"/>
    <property type="project" value="UniProtKB-SubCell"/>
</dbReference>
<dbReference type="InterPro" id="IPR013655">
    <property type="entry name" value="PAS_fold_3"/>
</dbReference>
<sequence length="538" mass="57982">MKINQPVSQREISFPPGRYLVSKTDTRGVITYANEAFIEISGFSRAELIGQHHNVVRHPDMPPAAFADLWGTLKSGLPWHGLVKNRCKNGDFYWVKAAVVPIRKDGQVVGYMSVRTEPGREQVRQAEALYQQVREKRADFPVVRPGLLGRLSFSTRLWAIMGGISLLSAGLAVPALAGLLNADMLPVVGAAALLNSLAAITIGIYFTIKIDRPLSRAVDFFNRVAEGKLTNEVDVTSRDETGLLFCQLAGMQVNLLAMLDDIATTADTIEARSRDLEQQIAQVSEQSAHQFDDAQSVTAATEQLSVSVREVASNATDTSDAANRVQSLIETGNQRIGQTMSMTRQVVDAMAQSGATVTALSEAIQQIGNITGVISALASQTNLLALNAAIEAARAGEQGRGFAVVADEVRTLAERTASSTREITTTVDQIQAMSGLAVEAMESARREVEATISHLQQGAGDLGNVTGAADEVTERSRQISSATVEQTQASEDVARSMERITQRIEDNQEAARCATRAAQELLHTSGRLKALIEGFTIH</sequence>
<evidence type="ECO:0000256" key="5">
    <source>
        <dbReference type="ARBA" id="ARBA00022519"/>
    </source>
</evidence>
<dbReference type="PRINTS" id="PR00260">
    <property type="entry name" value="CHEMTRNSDUCR"/>
</dbReference>
<evidence type="ECO:0000256" key="4">
    <source>
        <dbReference type="ARBA" id="ARBA00022500"/>
    </source>
</evidence>
<dbReference type="CDD" id="cd11386">
    <property type="entry name" value="MCP_signal"/>
    <property type="match status" value="1"/>
</dbReference>
<dbReference type="InterPro" id="IPR003660">
    <property type="entry name" value="HAMP_dom"/>
</dbReference>
<dbReference type="GO" id="GO:0052131">
    <property type="term" value="P:positive aerotaxis"/>
    <property type="evidence" value="ECO:0007669"/>
    <property type="project" value="UniProtKB-ARBA"/>
</dbReference>
<dbReference type="CDD" id="cd00130">
    <property type="entry name" value="PAS"/>
    <property type="match status" value="1"/>
</dbReference>
<feature type="domain" description="HAMP" evidence="16">
    <location>
        <begin position="208"/>
        <end position="260"/>
    </location>
</feature>
<dbReference type="PROSITE" id="PS50111">
    <property type="entry name" value="CHEMOTAXIS_TRANSDUC_2"/>
    <property type="match status" value="1"/>
</dbReference>
<evidence type="ECO:0000313" key="17">
    <source>
        <dbReference type="EMBL" id="NML28027.1"/>
    </source>
</evidence>
<proteinExistence type="inferred from homology"/>
<dbReference type="PANTHER" id="PTHR32089:SF112">
    <property type="entry name" value="LYSOZYME-LIKE PROTEIN-RELATED"/>
    <property type="match status" value="1"/>
</dbReference>
<accession>A0A848G722</accession>
<dbReference type="Gene3D" id="1.10.287.950">
    <property type="entry name" value="Methyl-accepting chemotaxis protein"/>
    <property type="match status" value="1"/>
</dbReference>
<keyword evidence="12" id="KW-0175">Coiled coil</keyword>
<organism evidence="17 18">
    <name type="scientific">Zoogloea dura</name>
    <dbReference type="NCBI Taxonomy" id="2728840"/>
    <lineage>
        <taxon>Bacteria</taxon>
        <taxon>Pseudomonadati</taxon>
        <taxon>Pseudomonadota</taxon>
        <taxon>Betaproteobacteria</taxon>
        <taxon>Rhodocyclales</taxon>
        <taxon>Zoogloeaceae</taxon>
        <taxon>Zoogloea</taxon>
    </lineage>
</organism>
<keyword evidence="7 13" id="KW-1133">Transmembrane helix</keyword>
<dbReference type="RefSeq" id="WP_169147561.1">
    <property type="nucleotide sequence ID" value="NZ_JABBGA010000021.1"/>
</dbReference>
<dbReference type="GO" id="GO:0007165">
    <property type="term" value="P:signal transduction"/>
    <property type="evidence" value="ECO:0007669"/>
    <property type="project" value="UniProtKB-KW"/>
</dbReference>
<evidence type="ECO:0000256" key="7">
    <source>
        <dbReference type="ARBA" id="ARBA00022989"/>
    </source>
</evidence>
<dbReference type="PROSITE" id="PS50885">
    <property type="entry name" value="HAMP"/>
    <property type="match status" value="1"/>
</dbReference>
<evidence type="ECO:0000259" key="15">
    <source>
        <dbReference type="PROSITE" id="PS50112"/>
    </source>
</evidence>
<evidence type="ECO:0000256" key="9">
    <source>
        <dbReference type="ARBA" id="ARBA00023224"/>
    </source>
</evidence>
<dbReference type="PANTHER" id="PTHR32089">
    <property type="entry name" value="METHYL-ACCEPTING CHEMOTAXIS PROTEIN MCPB"/>
    <property type="match status" value="1"/>
</dbReference>
<dbReference type="Proteomes" id="UP000580043">
    <property type="component" value="Unassembled WGS sequence"/>
</dbReference>
<keyword evidence="18" id="KW-1185">Reference proteome</keyword>
<dbReference type="InterPro" id="IPR035965">
    <property type="entry name" value="PAS-like_dom_sf"/>
</dbReference>
<keyword evidence="2" id="KW-1003">Cell membrane</keyword>
<evidence type="ECO:0000256" key="8">
    <source>
        <dbReference type="ARBA" id="ARBA00023136"/>
    </source>
</evidence>
<dbReference type="SMART" id="SM00283">
    <property type="entry name" value="MA"/>
    <property type="match status" value="1"/>
</dbReference>
<evidence type="ECO:0000259" key="16">
    <source>
        <dbReference type="PROSITE" id="PS50885"/>
    </source>
</evidence>
<dbReference type="PROSITE" id="PS50112">
    <property type="entry name" value="PAS"/>
    <property type="match status" value="1"/>
</dbReference>
<evidence type="ECO:0000256" key="3">
    <source>
        <dbReference type="ARBA" id="ARBA00022481"/>
    </source>
</evidence>
<comment type="similarity">
    <text evidence="10">Belongs to the methyl-accepting chemotaxis (MCP) protein family.</text>
</comment>
<dbReference type="GO" id="GO:0004888">
    <property type="term" value="F:transmembrane signaling receptor activity"/>
    <property type="evidence" value="ECO:0007669"/>
    <property type="project" value="InterPro"/>
</dbReference>
<dbReference type="InterPro" id="IPR000014">
    <property type="entry name" value="PAS"/>
</dbReference>
<keyword evidence="4" id="KW-0145">Chemotaxis</keyword>